<dbReference type="GO" id="GO:0003677">
    <property type="term" value="F:DNA binding"/>
    <property type="evidence" value="ECO:0007669"/>
    <property type="project" value="UniProtKB-KW"/>
</dbReference>
<dbReference type="CDD" id="cd07377">
    <property type="entry name" value="WHTH_GntR"/>
    <property type="match status" value="1"/>
</dbReference>
<dbReference type="InterPro" id="IPR036390">
    <property type="entry name" value="WH_DNA-bd_sf"/>
</dbReference>
<dbReference type="EMBL" id="JOJP01000001">
    <property type="protein sequence ID" value="KEI71724.1"/>
    <property type="molecule type" value="Genomic_DNA"/>
</dbReference>
<dbReference type="SUPFAM" id="SSF46785">
    <property type="entry name" value="Winged helix' DNA-binding domain"/>
    <property type="match status" value="1"/>
</dbReference>
<dbReference type="InterPro" id="IPR011711">
    <property type="entry name" value="GntR_C"/>
</dbReference>
<dbReference type="SMART" id="SM00895">
    <property type="entry name" value="FCD"/>
    <property type="match status" value="1"/>
</dbReference>
<dbReference type="PANTHER" id="PTHR43537:SF49">
    <property type="entry name" value="TRANSCRIPTIONAL REGULATORY PROTEIN"/>
    <property type="match status" value="1"/>
</dbReference>
<dbReference type="PANTHER" id="PTHR43537">
    <property type="entry name" value="TRANSCRIPTIONAL REGULATOR, GNTR FAMILY"/>
    <property type="match status" value="1"/>
</dbReference>
<sequence length="225" mass="25598">MTSIEPTIRLTQASEVTEVLVQDIISGQLPEGSRISEPELSRRYGIGRGPLREAILRLEGMGLVVRAPHVGARVVTLTRQELSEIFAIREALEGIAAREAARNMTNEDLIDLGQLIESHARYVDAHNGEAYMDQEGDYDFHYRIIKASGNKRLIRALCDELYHLVRIYRRSSNSAARPEQALTEHQMIYKALKDRDGELAEILMRRHIARARREIEAAIEQQQNE</sequence>
<dbReference type="eggNOG" id="COG1802">
    <property type="taxonomic scope" value="Bacteria"/>
</dbReference>
<dbReference type="Gene3D" id="1.10.10.10">
    <property type="entry name" value="Winged helix-like DNA-binding domain superfamily/Winged helix DNA-binding domain"/>
    <property type="match status" value="1"/>
</dbReference>
<evidence type="ECO:0000313" key="5">
    <source>
        <dbReference type="EMBL" id="KEI71724.1"/>
    </source>
</evidence>
<keyword evidence="3" id="KW-0804">Transcription</keyword>
<feature type="domain" description="HTH gntR-type" evidence="4">
    <location>
        <begin position="10"/>
        <end position="77"/>
    </location>
</feature>
<dbReference type="GO" id="GO:0003700">
    <property type="term" value="F:DNA-binding transcription factor activity"/>
    <property type="evidence" value="ECO:0007669"/>
    <property type="project" value="InterPro"/>
</dbReference>
<dbReference type="AlphaFoldDB" id="A0A081KC48"/>
<comment type="caution">
    <text evidence="5">The sequence shown here is derived from an EMBL/GenBank/DDBJ whole genome shotgun (WGS) entry which is preliminary data.</text>
</comment>
<dbReference type="RefSeq" id="WP_020583428.1">
    <property type="nucleotide sequence ID" value="NZ_JOJP01000001.1"/>
</dbReference>
<protein>
    <submittedName>
        <fullName evidence="5">GntR family transcriptional regulator</fullName>
    </submittedName>
</protein>
<dbReference type="InterPro" id="IPR036388">
    <property type="entry name" value="WH-like_DNA-bd_sf"/>
</dbReference>
<keyword evidence="6" id="KW-1185">Reference proteome</keyword>
<dbReference type="STRING" id="305900.GV64_14115"/>
<dbReference type="SUPFAM" id="SSF48008">
    <property type="entry name" value="GntR ligand-binding domain-like"/>
    <property type="match status" value="1"/>
</dbReference>
<dbReference type="Proteomes" id="UP000027997">
    <property type="component" value="Unassembled WGS sequence"/>
</dbReference>
<dbReference type="Pfam" id="PF00392">
    <property type="entry name" value="GntR"/>
    <property type="match status" value="1"/>
</dbReference>
<organism evidence="5 6">
    <name type="scientific">Endozoicomonas elysicola</name>
    <dbReference type="NCBI Taxonomy" id="305900"/>
    <lineage>
        <taxon>Bacteria</taxon>
        <taxon>Pseudomonadati</taxon>
        <taxon>Pseudomonadota</taxon>
        <taxon>Gammaproteobacteria</taxon>
        <taxon>Oceanospirillales</taxon>
        <taxon>Endozoicomonadaceae</taxon>
        <taxon>Endozoicomonas</taxon>
    </lineage>
</organism>
<evidence type="ECO:0000313" key="6">
    <source>
        <dbReference type="Proteomes" id="UP000027997"/>
    </source>
</evidence>
<evidence type="ECO:0000256" key="3">
    <source>
        <dbReference type="ARBA" id="ARBA00023163"/>
    </source>
</evidence>
<evidence type="ECO:0000256" key="2">
    <source>
        <dbReference type="ARBA" id="ARBA00023125"/>
    </source>
</evidence>
<name>A0A081KC48_9GAMM</name>
<keyword evidence="2" id="KW-0238">DNA-binding</keyword>
<dbReference type="InterPro" id="IPR000524">
    <property type="entry name" value="Tscrpt_reg_HTH_GntR"/>
</dbReference>
<dbReference type="PROSITE" id="PS50949">
    <property type="entry name" value="HTH_GNTR"/>
    <property type="match status" value="1"/>
</dbReference>
<evidence type="ECO:0000259" key="4">
    <source>
        <dbReference type="PROSITE" id="PS50949"/>
    </source>
</evidence>
<dbReference type="SMART" id="SM00345">
    <property type="entry name" value="HTH_GNTR"/>
    <property type="match status" value="1"/>
</dbReference>
<proteinExistence type="predicted"/>
<dbReference type="Gene3D" id="1.20.120.530">
    <property type="entry name" value="GntR ligand-binding domain-like"/>
    <property type="match status" value="1"/>
</dbReference>
<keyword evidence="1" id="KW-0805">Transcription regulation</keyword>
<dbReference type="Pfam" id="PF07729">
    <property type="entry name" value="FCD"/>
    <property type="match status" value="1"/>
</dbReference>
<gene>
    <name evidence="5" type="ORF">GV64_14115</name>
</gene>
<accession>A0A081KC48</accession>
<evidence type="ECO:0000256" key="1">
    <source>
        <dbReference type="ARBA" id="ARBA00023015"/>
    </source>
</evidence>
<dbReference type="InterPro" id="IPR008920">
    <property type="entry name" value="TF_FadR/GntR_C"/>
</dbReference>
<reference evidence="5 6" key="1">
    <citation type="submission" date="2014-06" db="EMBL/GenBank/DDBJ databases">
        <title>Whole Genome Sequences of Three Symbiotic Endozoicomonas Bacteria.</title>
        <authorList>
            <person name="Neave M.J."/>
            <person name="Apprill A."/>
            <person name="Voolstra C.R."/>
        </authorList>
    </citation>
    <scope>NUCLEOTIDE SEQUENCE [LARGE SCALE GENOMIC DNA]</scope>
    <source>
        <strain evidence="5 6">DSM 22380</strain>
    </source>
</reference>